<evidence type="ECO:0000313" key="5">
    <source>
        <dbReference type="Proteomes" id="UP000076532"/>
    </source>
</evidence>
<dbReference type="SMART" id="SM00444">
    <property type="entry name" value="GYF"/>
    <property type="match status" value="1"/>
</dbReference>
<reference evidence="4 5" key="1">
    <citation type="journal article" date="2016" name="Mol. Biol. Evol.">
        <title>Comparative Genomics of Early-Diverging Mushroom-Forming Fungi Provides Insights into the Origins of Lignocellulose Decay Capabilities.</title>
        <authorList>
            <person name="Nagy L.G."/>
            <person name="Riley R."/>
            <person name="Tritt A."/>
            <person name="Adam C."/>
            <person name="Daum C."/>
            <person name="Floudas D."/>
            <person name="Sun H."/>
            <person name="Yadav J.S."/>
            <person name="Pangilinan J."/>
            <person name="Larsson K.H."/>
            <person name="Matsuura K."/>
            <person name="Barry K."/>
            <person name="Labutti K."/>
            <person name="Kuo R."/>
            <person name="Ohm R.A."/>
            <person name="Bhattacharya S.S."/>
            <person name="Shirouzu T."/>
            <person name="Yoshinaga Y."/>
            <person name="Martin F.M."/>
            <person name="Grigoriev I.V."/>
            <person name="Hibbett D.S."/>
        </authorList>
    </citation>
    <scope>NUCLEOTIDE SEQUENCE [LARGE SCALE GENOMIC DNA]</scope>
    <source>
        <strain evidence="4 5">CBS 109695</strain>
    </source>
</reference>
<dbReference type="AlphaFoldDB" id="A0A166V812"/>
<feature type="compositionally biased region" description="Basic and acidic residues" evidence="2">
    <location>
        <begin position="154"/>
        <end position="169"/>
    </location>
</feature>
<evidence type="ECO:0000256" key="2">
    <source>
        <dbReference type="SAM" id="MobiDB-lite"/>
    </source>
</evidence>
<feature type="compositionally biased region" description="Low complexity" evidence="2">
    <location>
        <begin position="617"/>
        <end position="630"/>
    </location>
</feature>
<feature type="compositionally biased region" description="Polar residues" evidence="2">
    <location>
        <begin position="126"/>
        <end position="137"/>
    </location>
</feature>
<evidence type="ECO:0000259" key="3">
    <source>
        <dbReference type="PROSITE" id="PS50829"/>
    </source>
</evidence>
<feature type="region of interest" description="Disordered" evidence="2">
    <location>
        <begin position="97"/>
        <end position="212"/>
    </location>
</feature>
<accession>A0A166V812</accession>
<dbReference type="PANTHER" id="PTHR14445:SF36">
    <property type="entry name" value="FI03272P-RELATED"/>
    <property type="match status" value="1"/>
</dbReference>
<feature type="region of interest" description="Disordered" evidence="2">
    <location>
        <begin position="1"/>
        <end position="66"/>
    </location>
</feature>
<feature type="coiled-coil region" evidence="1">
    <location>
        <begin position="894"/>
        <end position="922"/>
    </location>
</feature>
<dbReference type="Gene3D" id="3.30.1490.40">
    <property type="match status" value="1"/>
</dbReference>
<dbReference type="InterPro" id="IPR003169">
    <property type="entry name" value="GYF"/>
</dbReference>
<feature type="region of interest" description="Disordered" evidence="2">
    <location>
        <begin position="828"/>
        <end position="853"/>
    </location>
</feature>
<dbReference type="CDD" id="cd00072">
    <property type="entry name" value="GYF"/>
    <property type="match status" value="1"/>
</dbReference>
<feature type="compositionally biased region" description="Polar residues" evidence="2">
    <location>
        <begin position="958"/>
        <end position="976"/>
    </location>
</feature>
<dbReference type="SUPFAM" id="SSF55277">
    <property type="entry name" value="GYF domain"/>
    <property type="match status" value="1"/>
</dbReference>
<feature type="compositionally biased region" description="Polar residues" evidence="2">
    <location>
        <begin position="1013"/>
        <end position="1025"/>
    </location>
</feature>
<gene>
    <name evidence="4" type="ORF">FIBSPDRAFT_944486</name>
</gene>
<feature type="compositionally biased region" description="Basic residues" evidence="2">
    <location>
        <begin position="1200"/>
        <end position="1209"/>
    </location>
</feature>
<feature type="compositionally biased region" description="Basic and acidic residues" evidence="2">
    <location>
        <begin position="56"/>
        <end position="66"/>
    </location>
</feature>
<dbReference type="PANTHER" id="PTHR14445">
    <property type="entry name" value="GRB10 INTERACTING GYF PROTEIN"/>
    <property type="match status" value="1"/>
</dbReference>
<feature type="region of interest" description="Disordered" evidence="2">
    <location>
        <begin position="1005"/>
        <end position="1044"/>
    </location>
</feature>
<feature type="region of interest" description="Disordered" evidence="2">
    <location>
        <begin position="605"/>
        <end position="653"/>
    </location>
</feature>
<dbReference type="GO" id="GO:0005829">
    <property type="term" value="C:cytosol"/>
    <property type="evidence" value="ECO:0007669"/>
    <property type="project" value="TreeGrafter"/>
</dbReference>
<proteinExistence type="predicted"/>
<feature type="compositionally biased region" description="Polar residues" evidence="2">
    <location>
        <begin position="29"/>
        <end position="47"/>
    </location>
</feature>
<feature type="region of interest" description="Disordered" evidence="2">
    <location>
        <begin position="763"/>
        <end position="785"/>
    </location>
</feature>
<feature type="region of interest" description="Disordered" evidence="2">
    <location>
        <begin position="1189"/>
        <end position="1209"/>
    </location>
</feature>
<evidence type="ECO:0000313" key="4">
    <source>
        <dbReference type="EMBL" id="KZP32437.1"/>
    </source>
</evidence>
<keyword evidence="5" id="KW-1185">Reference proteome</keyword>
<feature type="region of interest" description="Disordered" evidence="2">
    <location>
        <begin position="254"/>
        <end position="316"/>
    </location>
</feature>
<feature type="compositionally biased region" description="Low complexity" evidence="2">
    <location>
        <begin position="259"/>
        <end position="276"/>
    </location>
</feature>
<dbReference type="InterPro" id="IPR035445">
    <property type="entry name" value="GYF-like_dom_sf"/>
</dbReference>
<name>A0A166V812_9AGAM</name>
<dbReference type="OrthoDB" id="6415790at2759"/>
<keyword evidence="1" id="KW-0175">Coiled coil</keyword>
<dbReference type="Proteomes" id="UP000076532">
    <property type="component" value="Unassembled WGS sequence"/>
</dbReference>
<sequence>MHFGPEWMRTKHQTASRPQPPPSPPPSSANNGQQNASTYSALVSSAPSVDPEERDDGQPFRYSKEDMLRIYKEGGGKGGLGLEVERWEGVVREIGSDPVGLREMGDGEKKLFAGSVNSDLRRRQSTDYPTPLTTSTLGDRPKLNRDNSNPASPMRDRFGSLMSRRRDSSDPPPLAIPRRQSLSSGQGPLNSPRDVAPSPRSRAGFDGVLGGGDSWIARRKAAEALSRTTSSSYTDLGGESEKGIEIKEEQEEHLVPMDNNPSGSLNGLGLTNGSPGDPSVQLVAQPSGDPSLGGSNTFANGSGGNIPNFAHPSPPQMQADLANVEWSYLDPQNNVQGPFIADLMQKWYDGGYFTPNLLMKRTHTDNEWIPVGELARRTGGGKIFLTPPIVPAAPPGLARQEEANQLGYAQYDATNYHPPYQPVPTRSLRTTTLDSYNATPSSSSPSPSFGAGQFTNGSPDPASFGGRGNGNMYPVDTRFSQAPGQPYSAHRPLFHEQAMDPTLGRSGGYGVSAPGTPGRASSVDAYGYNNGYNLNPQTPWTANLNSPGAGFDSQGRGVEAIGTYPSNHGYSTNSPMNAPSQFPPYDNTSGGDRASINMFSGSPSTNTTFSNGMPLHPVQSSTPSTSQNPPTLEPVRSEAGHLTGPPTAIANNLPTQQYTESPTLHYASAPAPTQQPEGSSPIVKAPSHISSANAPSSPWANVDAPPTRRVGPFDAAHPKTTNTVVATPVTPATPASPSPWGHTGVTAQTTAQAAAASPWFQASLAGTPDDNWAEQKAGPNSLTVDNLGVHNQQQETSATDLPTSSANNAQTPLTNQLQREVVGDSIPPSASAATVVPSAPSKPKKKGTAQVQPTVVTQAPISVPVQELTPPPVQTKAAWATEDDKKPPGGGLGLREIQEAEAKKLEARKAAERERAVRLAAASAPAADDAQTFTTASWGLPTSRAGARIEPVKDTAPGGSSPQTANGAVWTNTGKPTQTKKTMKEIQEEEERRKKTAVKETVATTAARRGYADTTNKNAPSTQPTGGAWTTVGAPGKPSGIASPVTRPAAVLSNANTSISAPSPAPRANGTPVARVAAVPKPAPRVDDVLVTPSHEFLQWLSGSLKGLNATVNLEDIVSMLLSFPMDPDPSTVEIIMDLIYANSTTLDGRRFASEFVNKRKVDAVSRKGVIAAGKPVSIADVVRTQPKPTQPEWGGFKVVNKKKKGTRA</sequence>
<organism evidence="4 5">
    <name type="scientific">Athelia psychrophila</name>
    <dbReference type="NCBI Taxonomy" id="1759441"/>
    <lineage>
        <taxon>Eukaryota</taxon>
        <taxon>Fungi</taxon>
        <taxon>Dikarya</taxon>
        <taxon>Basidiomycota</taxon>
        <taxon>Agaricomycotina</taxon>
        <taxon>Agaricomycetes</taxon>
        <taxon>Agaricomycetidae</taxon>
        <taxon>Atheliales</taxon>
        <taxon>Atheliaceae</taxon>
        <taxon>Athelia</taxon>
    </lineage>
</organism>
<feature type="compositionally biased region" description="Polar residues" evidence="2">
    <location>
        <begin position="180"/>
        <end position="189"/>
    </location>
</feature>
<feature type="domain" description="GYF" evidence="3">
    <location>
        <begin position="323"/>
        <end position="379"/>
    </location>
</feature>
<feature type="region of interest" description="Disordered" evidence="2">
    <location>
        <begin position="950"/>
        <end position="982"/>
    </location>
</feature>
<feature type="region of interest" description="Disordered" evidence="2">
    <location>
        <begin position="433"/>
        <end position="485"/>
    </location>
</feature>
<dbReference type="Pfam" id="PF02213">
    <property type="entry name" value="GYF"/>
    <property type="match status" value="1"/>
</dbReference>
<dbReference type="STRING" id="436010.A0A166V812"/>
<evidence type="ECO:0000256" key="1">
    <source>
        <dbReference type="SAM" id="Coils"/>
    </source>
</evidence>
<feature type="region of interest" description="Disordered" evidence="2">
    <location>
        <begin position="925"/>
        <end position="944"/>
    </location>
</feature>
<dbReference type="InterPro" id="IPR051640">
    <property type="entry name" value="GRB10-interact_GYF"/>
</dbReference>
<feature type="compositionally biased region" description="Low complexity" evidence="2">
    <location>
        <begin position="828"/>
        <end position="841"/>
    </location>
</feature>
<protein>
    <recommendedName>
        <fullName evidence="3">GYF domain-containing protein</fullName>
    </recommendedName>
</protein>
<feature type="compositionally biased region" description="Pro residues" evidence="2">
    <location>
        <begin position="18"/>
        <end position="27"/>
    </location>
</feature>
<dbReference type="PROSITE" id="PS50829">
    <property type="entry name" value="GYF"/>
    <property type="match status" value="1"/>
</dbReference>
<dbReference type="EMBL" id="KV417486">
    <property type="protein sequence ID" value="KZP32437.1"/>
    <property type="molecule type" value="Genomic_DNA"/>
</dbReference>